<dbReference type="InterPro" id="IPR036457">
    <property type="entry name" value="PPM-type-like_dom_sf"/>
</dbReference>
<protein>
    <recommendedName>
        <fullName evidence="6">PAS domain S-box protein</fullName>
    </recommendedName>
</protein>
<dbReference type="PANTHER" id="PTHR43156">
    <property type="entry name" value="STAGE II SPORULATION PROTEIN E-RELATED"/>
    <property type="match status" value="1"/>
</dbReference>
<evidence type="ECO:0000259" key="3">
    <source>
        <dbReference type="PROSITE" id="PS50113"/>
    </source>
</evidence>
<dbReference type="EMBL" id="CP030073">
    <property type="protein sequence ID" value="AWW35995.1"/>
    <property type="molecule type" value="Genomic_DNA"/>
</dbReference>
<reference evidence="4 5" key="1">
    <citation type="journal article" date="2019" name="Int. J. Syst. Evol. Microbiol.">
        <title>Streptomyces cadmiisoli sp. nov., a novel actinomycete isolated from cadmium-contaminated soil.</title>
        <authorList>
            <person name="Li K."/>
            <person name="Tang X."/>
            <person name="Zhao J."/>
            <person name="Guo Y."/>
            <person name="Tang Y."/>
            <person name="Gao J."/>
        </authorList>
    </citation>
    <scope>NUCLEOTIDE SEQUENCE [LARGE SCALE GENOMIC DNA]</scope>
    <source>
        <strain evidence="4 5">ZFG47</strain>
    </source>
</reference>
<gene>
    <name evidence="4" type="ORF">DN051_04475</name>
</gene>
<dbReference type="Gene3D" id="3.30.450.40">
    <property type="match status" value="1"/>
</dbReference>
<dbReference type="FunFam" id="3.30.565.10:FF:000028">
    <property type="entry name" value="PAS sensor protein"/>
    <property type="match status" value="1"/>
</dbReference>
<dbReference type="Pfam" id="PF08448">
    <property type="entry name" value="PAS_4"/>
    <property type="match status" value="1"/>
</dbReference>
<dbReference type="SMART" id="SM00091">
    <property type="entry name" value="PAS"/>
    <property type="match status" value="2"/>
</dbReference>
<dbReference type="GO" id="GO:0016791">
    <property type="term" value="F:phosphatase activity"/>
    <property type="evidence" value="ECO:0007669"/>
    <property type="project" value="TreeGrafter"/>
</dbReference>
<dbReference type="SUPFAM" id="SSF55781">
    <property type="entry name" value="GAF domain-like"/>
    <property type="match status" value="1"/>
</dbReference>
<dbReference type="InterPro" id="IPR003018">
    <property type="entry name" value="GAF"/>
</dbReference>
<dbReference type="PANTHER" id="PTHR43156:SF2">
    <property type="entry name" value="STAGE II SPORULATION PROTEIN E"/>
    <property type="match status" value="1"/>
</dbReference>
<dbReference type="PROSITE" id="PS50113">
    <property type="entry name" value="PAC"/>
    <property type="match status" value="1"/>
</dbReference>
<dbReference type="NCBIfam" id="TIGR00229">
    <property type="entry name" value="sensory_box"/>
    <property type="match status" value="2"/>
</dbReference>
<dbReference type="InterPro" id="IPR029016">
    <property type="entry name" value="GAF-like_dom_sf"/>
</dbReference>
<proteinExistence type="predicted"/>
<dbReference type="Pfam" id="PF07228">
    <property type="entry name" value="SpoIIE"/>
    <property type="match status" value="1"/>
</dbReference>
<dbReference type="Gene3D" id="3.60.40.10">
    <property type="entry name" value="PPM-type phosphatase domain"/>
    <property type="match status" value="1"/>
</dbReference>
<dbReference type="Pfam" id="PF00989">
    <property type="entry name" value="PAS"/>
    <property type="match status" value="1"/>
</dbReference>
<evidence type="ECO:0000259" key="2">
    <source>
        <dbReference type="PROSITE" id="PS50112"/>
    </source>
</evidence>
<dbReference type="InterPro" id="IPR052016">
    <property type="entry name" value="Bact_Sigma-Reg"/>
</dbReference>
<dbReference type="Proteomes" id="UP000249616">
    <property type="component" value="Chromosome"/>
</dbReference>
<dbReference type="KEGG" id="scad:DN051_04475"/>
<dbReference type="Gene3D" id="3.30.450.20">
    <property type="entry name" value="PAS domain"/>
    <property type="match status" value="2"/>
</dbReference>
<dbReference type="AlphaFoldDB" id="A0A2Z4IT22"/>
<feature type="domain" description="PAS" evidence="2">
    <location>
        <begin position="1"/>
        <end position="38"/>
    </location>
</feature>
<dbReference type="RefSeq" id="WP_112438041.1">
    <property type="nucleotide sequence ID" value="NZ_CP030073.1"/>
</dbReference>
<dbReference type="CDD" id="cd00130">
    <property type="entry name" value="PAS"/>
    <property type="match status" value="1"/>
</dbReference>
<dbReference type="InterPro" id="IPR013767">
    <property type="entry name" value="PAS_fold"/>
</dbReference>
<name>A0A2Z4IT22_9ACTN</name>
<dbReference type="SUPFAM" id="SSF55785">
    <property type="entry name" value="PYP-like sensor domain (PAS domain)"/>
    <property type="match status" value="2"/>
</dbReference>
<dbReference type="InterPro" id="IPR003594">
    <property type="entry name" value="HATPase_dom"/>
</dbReference>
<evidence type="ECO:0000313" key="5">
    <source>
        <dbReference type="Proteomes" id="UP000249616"/>
    </source>
</evidence>
<dbReference type="PROSITE" id="PS50112">
    <property type="entry name" value="PAS"/>
    <property type="match status" value="1"/>
</dbReference>
<keyword evidence="5" id="KW-1185">Reference proteome</keyword>
<feature type="domain" description="PAC" evidence="3">
    <location>
        <begin position="165"/>
        <end position="222"/>
    </location>
</feature>
<dbReference type="InterPro" id="IPR000700">
    <property type="entry name" value="PAS-assoc_C"/>
</dbReference>
<organism evidence="4 5">
    <name type="scientific">Streptomyces cadmiisoli</name>
    <dbReference type="NCBI Taxonomy" id="2184053"/>
    <lineage>
        <taxon>Bacteria</taxon>
        <taxon>Bacillati</taxon>
        <taxon>Actinomycetota</taxon>
        <taxon>Actinomycetes</taxon>
        <taxon>Kitasatosporales</taxon>
        <taxon>Streptomycetaceae</taxon>
        <taxon>Streptomyces</taxon>
        <taxon>Streptomyces aurantiacus group</taxon>
    </lineage>
</organism>
<evidence type="ECO:0000256" key="1">
    <source>
        <dbReference type="ARBA" id="ARBA00022801"/>
    </source>
</evidence>
<dbReference type="Pfam" id="PF13581">
    <property type="entry name" value="HATPase_c_2"/>
    <property type="match status" value="1"/>
</dbReference>
<dbReference type="SMART" id="SM00331">
    <property type="entry name" value="PP2C_SIG"/>
    <property type="match status" value="1"/>
</dbReference>
<dbReference type="GO" id="GO:0006355">
    <property type="term" value="P:regulation of DNA-templated transcription"/>
    <property type="evidence" value="ECO:0007669"/>
    <property type="project" value="InterPro"/>
</dbReference>
<dbReference type="InterPro" id="IPR000014">
    <property type="entry name" value="PAS"/>
</dbReference>
<dbReference type="CDD" id="cd16936">
    <property type="entry name" value="HATPase_RsbW-like"/>
    <property type="match status" value="1"/>
</dbReference>
<dbReference type="InterPro" id="IPR013656">
    <property type="entry name" value="PAS_4"/>
</dbReference>
<dbReference type="SMART" id="SM00065">
    <property type="entry name" value="GAF"/>
    <property type="match status" value="1"/>
</dbReference>
<sequence length="780" mass="83162">MPSGDVLVLIDEGGRVVEWGRPAEELFGWSAEQAVGRSVTALLREAATGPDGARRRKRLADAAAVRVEPVLRDASVLWLVRTAEDTARGQDLAMLEAVFAHTPVGLLVLDDGLRVVRMNSALGEVCDPREERAGPVTGRPFAEVCPFEDPEAEATVAQGVMRDGQPVVNRIVRGFRVPAGPRRRTHSASYFPLRDVRGAVSGVVATVVDVTERENATSRLALLDAVRTRVGRRLNVMDVCQELVDAVVPAFADTADVEVIEDVVRGEDPPSAPVHRDVRLRRAASRGRENGPPAGAVRPLAANTPFAQVLSDLRPRLLPLDGDSPWRAADPERADVVERSGAHSLIVVPLALHGQVLGVVSFYRRRQEDSFEQDDVAVASAVCSHAAFCIDHARQFMREWMIASTVQRRLLPQHPVSLDTVEISPLRLAGPEGGGAWFDAIALPGARTALVVGDVAGQGVAAAGTMGLLRTAVHTLAALDLQPDELLARLNDTAARLFTARASLPPMDPLSDEPLTAGCIVAIHDPVNLTCTIARAGLPEPVAVLPDGTTADLSVPPGPPLAGTDNAPFPATTVSLPEGSTLAMGTSVLADEVLAPSGAFRRLLTDAGARPLPEVRETIAHAFADVPRTREALLLLARTKALPADRVMTCDLPADPEAAPIARAAARHQLSVWGVDEETAFTTELIVSEFVSNAVRYGAPPLRLRLLHDRVLTCEVSDAAASAPQVRHARTVDETGRGLFIIASLADQWGTRYQAIGKTVWAEQPTGEPPPPERIAGDPV</sequence>
<dbReference type="InterPro" id="IPR035965">
    <property type="entry name" value="PAS-like_dom_sf"/>
</dbReference>
<dbReference type="Pfam" id="PF01590">
    <property type="entry name" value="GAF"/>
    <property type="match status" value="1"/>
</dbReference>
<keyword evidence="1" id="KW-0378">Hydrolase</keyword>
<dbReference type="Gene3D" id="3.30.565.10">
    <property type="entry name" value="Histidine kinase-like ATPase, C-terminal domain"/>
    <property type="match status" value="1"/>
</dbReference>
<dbReference type="SUPFAM" id="SSF55874">
    <property type="entry name" value="ATPase domain of HSP90 chaperone/DNA topoisomerase II/histidine kinase"/>
    <property type="match status" value="1"/>
</dbReference>
<accession>A0A2Z4IT22</accession>
<evidence type="ECO:0000313" key="4">
    <source>
        <dbReference type="EMBL" id="AWW35995.1"/>
    </source>
</evidence>
<dbReference type="InterPro" id="IPR001932">
    <property type="entry name" value="PPM-type_phosphatase-like_dom"/>
</dbReference>
<evidence type="ECO:0008006" key="6">
    <source>
        <dbReference type="Google" id="ProtNLM"/>
    </source>
</evidence>
<dbReference type="InterPro" id="IPR036890">
    <property type="entry name" value="HATPase_C_sf"/>
</dbReference>